<gene>
    <name evidence="3" type="ORF">JIP62_03500</name>
</gene>
<feature type="compositionally biased region" description="Low complexity" evidence="1">
    <location>
        <begin position="109"/>
        <end position="121"/>
    </location>
</feature>
<evidence type="ECO:0000313" key="3">
    <source>
        <dbReference type="EMBL" id="QQQ19197.1"/>
    </source>
</evidence>
<feature type="compositionally biased region" description="Low complexity" evidence="1">
    <location>
        <begin position="19"/>
        <end position="36"/>
    </location>
</feature>
<feature type="compositionally biased region" description="Low complexity" evidence="1">
    <location>
        <begin position="63"/>
        <end position="102"/>
    </location>
</feature>
<keyword evidence="4" id="KW-1185">Reference proteome</keyword>
<accession>A0ABX7BNN0</accession>
<feature type="region of interest" description="Disordered" evidence="1">
    <location>
        <begin position="19"/>
        <end position="121"/>
    </location>
</feature>
<organism evidence="3 4">
    <name type="scientific">Brevundimonas vitisensis</name>
    <dbReference type="NCBI Taxonomy" id="2800818"/>
    <lineage>
        <taxon>Bacteria</taxon>
        <taxon>Pseudomonadati</taxon>
        <taxon>Pseudomonadota</taxon>
        <taxon>Alphaproteobacteria</taxon>
        <taxon>Caulobacterales</taxon>
        <taxon>Caulobacteraceae</taxon>
        <taxon>Brevundimonas</taxon>
    </lineage>
</organism>
<reference evidence="3 4" key="1">
    <citation type="submission" date="2021-01" db="EMBL/GenBank/DDBJ databases">
        <title>Brevundimonas vitis sp. nov., an bacterium isolated from grape (Vitis vinifera).</title>
        <authorList>
            <person name="Jiang L."/>
            <person name="Lee J."/>
        </authorList>
    </citation>
    <scope>NUCLEOTIDE SEQUENCE [LARGE SCALE GENOMIC DNA]</scope>
    <source>
        <strain evidence="3 4">GRTSA-9</strain>
    </source>
</reference>
<evidence type="ECO:0000256" key="2">
    <source>
        <dbReference type="SAM" id="SignalP"/>
    </source>
</evidence>
<sequence length="277" mass="27738">MKNAAGLSVLTLALLGAASVAQAQSQTQSQPAPARPGSDLTRDLNSGPPYIAATPVPAPVAAPAPRATQPAAAAPSATTPSAPASSPAPRPAAAAPTRAVTAAPPPASRAPTTSTAPAAAARAPAASVPAAPVRVATPAPTAAAVAAEAPPAPVAGVTVLDAAARAALPFTLDLPAGFELVTGRPGPDFRIYTVRRGDQTFAMIYAGPASQFPIYDGQMAEAAGRVSVVVTEDGRRRAMEHLFQRADAPREVHVWVSSLEGADRDLAEAIAQSVDVR</sequence>
<proteinExistence type="predicted"/>
<evidence type="ECO:0000313" key="4">
    <source>
        <dbReference type="Proteomes" id="UP000595448"/>
    </source>
</evidence>
<name>A0ABX7BNN0_9CAUL</name>
<protein>
    <recommendedName>
        <fullName evidence="5">DUF4367 domain-containing protein</fullName>
    </recommendedName>
</protein>
<dbReference type="RefSeq" id="WP_201103548.1">
    <property type="nucleotide sequence ID" value="NZ_CP067977.1"/>
</dbReference>
<evidence type="ECO:0000256" key="1">
    <source>
        <dbReference type="SAM" id="MobiDB-lite"/>
    </source>
</evidence>
<keyword evidence="2" id="KW-0732">Signal</keyword>
<feature type="chain" id="PRO_5045973053" description="DUF4367 domain-containing protein" evidence="2">
    <location>
        <begin position="24"/>
        <end position="277"/>
    </location>
</feature>
<evidence type="ECO:0008006" key="5">
    <source>
        <dbReference type="Google" id="ProtNLM"/>
    </source>
</evidence>
<feature type="signal peptide" evidence="2">
    <location>
        <begin position="1"/>
        <end position="23"/>
    </location>
</feature>
<dbReference type="EMBL" id="CP067977">
    <property type="protein sequence ID" value="QQQ19197.1"/>
    <property type="molecule type" value="Genomic_DNA"/>
</dbReference>
<dbReference type="Proteomes" id="UP000595448">
    <property type="component" value="Chromosome"/>
</dbReference>